<evidence type="ECO:0000313" key="4">
    <source>
        <dbReference type="EMBL" id="SIS39577.1"/>
    </source>
</evidence>
<name>A0A1N7IR88_9CORY</name>
<feature type="compositionally biased region" description="Basic and acidic residues" evidence="3">
    <location>
        <begin position="288"/>
        <end position="299"/>
    </location>
</feature>
<comment type="similarity">
    <text evidence="1">Belongs to the PspA/Vipp/IM30 family.</text>
</comment>
<accession>A0A1N7IR88</accession>
<feature type="region of interest" description="Disordered" evidence="3">
    <location>
        <begin position="64"/>
        <end position="96"/>
    </location>
</feature>
<evidence type="ECO:0000256" key="3">
    <source>
        <dbReference type="SAM" id="MobiDB-lite"/>
    </source>
</evidence>
<dbReference type="InterPro" id="IPR007157">
    <property type="entry name" value="PspA_VIPP1"/>
</dbReference>
<dbReference type="AlphaFoldDB" id="A0A1N7IR88"/>
<dbReference type="OrthoDB" id="3542619at2"/>
<sequence length="299" mass="32676">MANPFSKGWKYLMQSFDSKIDENADPKVQIEQAANAAKEQHNEITRQAAEIIGSKKQLEMTINRKREKQQELQDKTRTALQMADKSAAEGDSTKAQQFNTTAETLAAQLVTVEQELQDLSTQYSAAEQAAAQAEQQQKQSEARLQEQMNEVNRLRSQVDQAKMQEHTAQTMDTIGQFREDDSVPTLDGVRDKIERRYATALGQQELAESGVDGVMAEIESGQTDVATNSKLAEIRASMDAEKAGELTAGTGENEDVDTDATLGNAAGAEANAADQSAQPEDGEPSEESLDRFDGESPQS</sequence>
<gene>
    <name evidence="4" type="ORF">SAMN05444817_101365</name>
</gene>
<dbReference type="Proteomes" id="UP000186292">
    <property type="component" value="Unassembled WGS sequence"/>
</dbReference>
<organism evidence="4 5">
    <name type="scientific">Corynebacterium appendicis CIP 107643</name>
    <dbReference type="NCBI Taxonomy" id="1161099"/>
    <lineage>
        <taxon>Bacteria</taxon>
        <taxon>Bacillati</taxon>
        <taxon>Actinomycetota</taxon>
        <taxon>Actinomycetes</taxon>
        <taxon>Mycobacteriales</taxon>
        <taxon>Corynebacteriaceae</taxon>
        <taxon>Corynebacterium</taxon>
    </lineage>
</organism>
<feature type="region of interest" description="Disordered" evidence="3">
    <location>
        <begin position="242"/>
        <end position="299"/>
    </location>
</feature>
<evidence type="ECO:0000313" key="5">
    <source>
        <dbReference type="Proteomes" id="UP000186292"/>
    </source>
</evidence>
<evidence type="ECO:0000256" key="2">
    <source>
        <dbReference type="SAM" id="Coils"/>
    </source>
</evidence>
<keyword evidence="2" id="KW-0175">Coiled coil</keyword>
<dbReference type="RefSeq" id="WP_076598319.1">
    <property type="nucleotide sequence ID" value="NZ_CP046976.1"/>
</dbReference>
<feature type="compositionally biased region" description="Basic and acidic residues" evidence="3">
    <location>
        <begin position="64"/>
        <end position="77"/>
    </location>
</feature>
<reference evidence="5" key="1">
    <citation type="submission" date="2017-01" db="EMBL/GenBank/DDBJ databases">
        <authorList>
            <person name="Varghese N."/>
            <person name="Submissions S."/>
        </authorList>
    </citation>
    <scope>NUCLEOTIDE SEQUENCE [LARGE SCALE GENOMIC DNA]</scope>
    <source>
        <strain evidence="5">DSM 44531</strain>
    </source>
</reference>
<dbReference type="EMBL" id="FTOF01000001">
    <property type="protein sequence ID" value="SIS39577.1"/>
    <property type="molecule type" value="Genomic_DNA"/>
</dbReference>
<proteinExistence type="inferred from homology"/>
<dbReference type="Pfam" id="PF04012">
    <property type="entry name" value="PspA_IM30"/>
    <property type="match status" value="1"/>
</dbReference>
<dbReference type="STRING" id="1161099.SAMN05444817_101365"/>
<feature type="compositionally biased region" description="Low complexity" evidence="3">
    <location>
        <begin position="259"/>
        <end position="278"/>
    </location>
</feature>
<feature type="coiled-coil region" evidence="2">
    <location>
        <begin position="102"/>
        <end position="164"/>
    </location>
</feature>
<evidence type="ECO:0000256" key="1">
    <source>
        <dbReference type="ARBA" id="ARBA00043985"/>
    </source>
</evidence>
<protein>
    <submittedName>
        <fullName evidence="4">Phage shock protein A (PspA) family protein</fullName>
    </submittedName>
</protein>
<keyword evidence="5" id="KW-1185">Reference proteome</keyword>